<dbReference type="KEGG" id="pars:DRW48_01335"/>
<dbReference type="SUPFAM" id="SSF52218">
    <property type="entry name" value="Flavoproteins"/>
    <property type="match status" value="1"/>
</dbReference>
<dbReference type="InterPro" id="IPR005025">
    <property type="entry name" value="FMN_Rdtase-like_dom"/>
</dbReference>
<dbReference type="GO" id="GO:0005829">
    <property type="term" value="C:cytosol"/>
    <property type="evidence" value="ECO:0007669"/>
    <property type="project" value="TreeGrafter"/>
</dbReference>
<accession>A0A344PGL8</accession>
<evidence type="ECO:0000259" key="1">
    <source>
        <dbReference type="Pfam" id="PF03358"/>
    </source>
</evidence>
<gene>
    <name evidence="2" type="ORF">DRW48_01335</name>
</gene>
<dbReference type="OrthoDB" id="9812295at2"/>
<dbReference type="Gene3D" id="3.40.50.360">
    <property type="match status" value="1"/>
</dbReference>
<dbReference type="RefSeq" id="WP_114074843.1">
    <property type="nucleotide sequence ID" value="NZ_CP030918.1"/>
</dbReference>
<dbReference type="Proteomes" id="UP000252023">
    <property type="component" value="Chromosome"/>
</dbReference>
<evidence type="ECO:0000313" key="3">
    <source>
        <dbReference type="Proteomes" id="UP000252023"/>
    </source>
</evidence>
<feature type="domain" description="NADPH-dependent FMN reductase-like" evidence="1">
    <location>
        <begin position="1"/>
        <end position="126"/>
    </location>
</feature>
<dbReference type="AlphaFoldDB" id="A0A344PGL8"/>
<organism evidence="2 3">
    <name type="scientific">Paracoccus suum</name>
    <dbReference type="NCBI Taxonomy" id="2259340"/>
    <lineage>
        <taxon>Bacteria</taxon>
        <taxon>Pseudomonadati</taxon>
        <taxon>Pseudomonadota</taxon>
        <taxon>Alphaproteobacteria</taxon>
        <taxon>Rhodobacterales</taxon>
        <taxon>Paracoccaceae</taxon>
        <taxon>Paracoccus</taxon>
    </lineage>
</organism>
<protein>
    <submittedName>
        <fullName evidence="2">NAD(P)H-dependent oxidoreductase</fullName>
    </submittedName>
</protein>
<evidence type="ECO:0000313" key="2">
    <source>
        <dbReference type="EMBL" id="AXC48523.1"/>
    </source>
</evidence>
<dbReference type="PANTHER" id="PTHR30543">
    <property type="entry name" value="CHROMATE REDUCTASE"/>
    <property type="match status" value="1"/>
</dbReference>
<dbReference type="EMBL" id="CP030918">
    <property type="protein sequence ID" value="AXC48523.1"/>
    <property type="molecule type" value="Genomic_DNA"/>
</dbReference>
<dbReference type="InterPro" id="IPR029039">
    <property type="entry name" value="Flavoprotein-like_sf"/>
</dbReference>
<dbReference type="PANTHER" id="PTHR30543:SF21">
    <property type="entry name" value="NAD(P)H-DEPENDENT FMN REDUCTASE LOT6"/>
    <property type="match status" value="1"/>
</dbReference>
<reference evidence="3" key="1">
    <citation type="submission" date="2018-07" db="EMBL/GenBank/DDBJ databases">
        <title>Genome sequencing of Paracoccus sp. SC2-6.</title>
        <authorList>
            <person name="Heo J."/>
            <person name="Kim S.-J."/>
            <person name="Kwon S.-W."/>
        </authorList>
    </citation>
    <scope>NUCLEOTIDE SEQUENCE [LARGE SCALE GENOMIC DNA]</scope>
    <source>
        <strain evidence="3">SC2-6</strain>
    </source>
</reference>
<dbReference type="GO" id="GO:0010181">
    <property type="term" value="F:FMN binding"/>
    <property type="evidence" value="ECO:0007669"/>
    <property type="project" value="TreeGrafter"/>
</dbReference>
<name>A0A344PGL8_9RHOB</name>
<proteinExistence type="predicted"/>
<dbReference type="Pfam" id="PF03358">
    <property type="entry name" value="FMN_red"/>
    <property type="match status" value="1"/>
</dbReference>
<dbReference type="InterPro" id="IPR050712">
    <property type="entry name" value="NAD(P)H-dep_reductase"/>
</dbReference>
<dbReference type="GO" id="GO:0016491">
    <property type="term" value="F:oxidoreductase activity"/>
    <property type="evidence" value="ECO:0007669"/>
    <property type="project" value="InterPro"/>
</dbReference>
<sequence>MQVLALSGSARTASTNTAMLRAVAAAAPPGWSVDVFADVHRLPVFSPDIEADLPAAISAFTDRVAACDGILVASPEYAHAIPGGLKNAIDWLVGGGAVIGKPIALLHASHRGEDLLAQLRLVLGTISDGFQPDTFLRFSLMKLAPAEIAETLARPAEAARIAEFLDRFAKVAGRV</sequence>
<keyword evidence="3" id="KW-1185">Reference proteome</keyword>